<keyword evidence="1" id="KW-0678">Repressor</keyword>
<dbReference type="SUPFAM" id="SSF46689">
    <property type="entry name" value="Homeodomain-like"/>
    <property type="match status" value="1"/>
</dbReference>
<protein>
    <submittedName>
        <fullName evidence="7">TetR family transcriptional regulator</fullName>
    </submittedName>
</protein>
<dbReference type="KEGG" id="tab:CIG75_19905"/>
<dbReference type="Pfam" id="PF17932">
    <property type="entry name" value="TetR_C_24"/>
    <property type="match status" value="1"/>
</dbReference>
<dbReference type="PANTHER" id="PTHR30055">
    <property type="entry name" value="HTH-TYPE TRANSCRIPTIONAL REGULATOR RUTR"/>
    <property type="match status" value="1"/>
</dbReference>
<dbReference type="Gene3D" id="1.10.357.10">
    <property type="entry name" value="Tetracycline Repressor, domain 2"/>
    <property type="match status" value="1"/>
</dbReference>
<dbReference type="Pfam" id="PF00440">
    <property type="entry name" value="TetR_N"/>
    <property type="match status" value="1"/>
</dbReference>
<evidence type="ECO:0000256" key="5">
    <source>
        <dbReference type="PROSITE-ProRule" id="PRU00335"/>
    </source>
</evidence>
<keyword evidence="3 5" id="KW-0238">DNA-binding</keyword>
<dbReference type="InterPro" id="IPR050109">
    <property type="entry name" value="HTH-type_TetR-like_transc_reg"/>
</dbReference>
<keyword evidence="8" id="KW-1185">Reference proteome</keyword>
<dbReference type="InterPro" id="IPR009057">
    <property type="entry name" value="Homeodomain-like_sf"/>
</dbReference>
<evidence type="ECO:0000256" key="2">
    <source>
        <dbReference type="ARBA" id="ARBA00023015"/>
    </source>
</evidence>
<accession>A0A223D5T8</accession>
<evidence type="ECO:0000313" key="7">
    <source>
        <dbReference type="EMBL" id="ASS76959.1"/>
    </source>
</evidence>
<organism evidence="7 8">
    <name type="scientific">Tumebacillus algifaecis</name>
    <dbReference type="NCBI Taxonomy" id="1214604"/>
    <lineage>
        <taxon>Bacteria</taxon>
        <taxon>Bacillati</taxon>
        <taxon>Bacillota</taxon>
        <taxon>Bacilli</taxon>
        <taxon>Bacillales</taxon>
        <taxon>Alicyclobacillaceae</taxon>
        <taxon>Tumebacillus</taxon>
    </lineage>
</organism>
<keyword evidence="4" id="KW-0804">Transcription</keyword>
<sequence>MASNKYEEIVLAAVKLFDKKGYHATSVQDIADAVGLQKGSLYHYISGKADLLLGVAQRAITEFNLRMERILASKESAQSKMKKALEMHLQLVTHDVQLSTVLLRESVALGENPQQVIQDATDQYLDLWTRLIEEGMAGGEFRPGNARMKALAVLGACNWVYRWYQEDGALTSEMVADIYADLFLDGIANSK</sequence>
<dbReference type="PROSITE" id="PS50977">
    <property type="entry name" value="HTH_TETR_2"/>
    <property type="match status" value="1"/>
</dbReference>
<feature type="domain" description="HTH tetR-type" evidence="6">
    <location>
        <begin position="3"/>
        <end position="63"/>
    </location>
</feature>
<dbReference type="Proteomes" id="UP000214688">
    <property type="component" value="Chromosome"/>
</dbReference>
<dbReference type="PANTHER" id="PTHR30055:SF175">
    <property type="entry name" value="HTH-TYPE TRANSCRIPTIONAL REPRESSOR KSTR2"/>
    <property type="match status" value="1"/>
</dbReference>
<feature type="DNA-binding region" description="H-T-H motif" evidence="5">
    <location>
        <begin position="26"/>
        <end position="45"/>
    </location>
</feature>
<dbReference type="AlphaFoldDB" id="A0A223D5T8"/>
<dbReference type="GO" id="GO:0000976">
    <property type="term" value="F:transcription cis-regulatory region binding"/>
    <property type="evidence" value="ECO:0007669"/>
    <property type="project" value="TreeGrafter"/>
</dbReference>
<name>A0A223D5T8_9BACL</name>
<dbReference type="Gene3D" id="1.10.10.60">
    <property type="entry name" value="Homeodomain-like"/>
    <property type="match status" value="1"/>
</dbReference>
<evidence type="ECO:0000259" key="6">
    <source>
        <dbReference type="PROSITE" id="PS50977"/>
    </source>
</evidence>
<reference evidence="7 8" key="1">
    <citation type="journal article" date="2015" name="Int. J. Syst. Evol. Microbiol.">
        <title>Tumebacillus algifaecis sp. nov., isolated from decomposing algal scum.</title>
        <authorList>
            <person name="Wu Y.F."/>
            <person name="Zhang B."/>
            <person name="Xing P."/>
            <person name="Wu Q.L."/>
            <person name="Liu S.J."/>
        </authorList>
    </citation>
    <scope>NUCLEOTIDE SEQUENCE [LARGE SCALE GENOMIC DNA]</scope>
    <source>
        <strain evidence="7 8">THMBR28</strain>
    </source>
</reference>
<dbReference type="OrthoDB" id="9814200at2"/>
<dbReference type="EMBL" id="CP022657">
    <property type="protein sequence ID" value="ASS76959.1"/>
    <property type="molecule type" value="Genomic_DNA"/>
</dbReference>
<keyword evidence="2" id="KW-0805">Transcription regulation</keyword>
<dbReference type="InterPro" id="IPR036271">
    <property type="entry name" value="Tet_transcr_reg_TetR-rel_C_sf"/>
</dbReference>
<dbReference type="PRINTS" id="PR00455">
    <property type="entry name" value="HTHTETR"/>
</dbReference>
<evidence type="ECO:0000256" key="1">
    <source>
        <dbReference type="ARBA" id="ARBA00022491"/>
    </source>
</evidence>
<evidence type="ECO:0000256" key="3">
    <source>
        <dbReference type="ARBA" id="ARBA00023125"/>
    </source>
</evidence>
<evidence type="ECO:0000256" key="4">
    <source>
        <dbReference type="ARBA" id="ARBA00023163"/>
    </source>
</evidence>
<dbReference type="GO" id="GO:0003700">
    <property type="term" value="F:DNA-binding transcription factor activity"/>
    <property type="evidence" value="ECO:0007669"/>
    <property type="project" value="TreeGrafter"/>
</dbReference>
<proteinExistence type="predicted"/>
<dbReference type="SUPFAM" id="SSF48498">
    <property type="entry name" value="Tetracyclin repressor-like, C-terminal domain"/>
    <property type="match status" value="1"/>
</dbReference>
<dbReference type="InterPro" id="IPR001647">
    <property type="entry name" value="HTH_TetR"/>
</dbReference>
<dbReference type="InterPro" id="IPR041490">
    <property type="entry name" value="KstR2_TetR_C"/>
</dbReference>
<gene>
    <name evidence="7" type="ORF">CIG75_19905</name>
</gene>
<evidence type="ECO:0000313" key="8">
    <source>
        <dbReference type="Proteomes" id="UP000214688"/>
    </source>
</evidence>
<dbReference type="RefSeq" id="WP_094238183.1">
    <property type="nucleotide sequence ID" value="NZ_CP022657.1"/>
</dbReference>